<evidence type="ECO:0000313" key="3">
    <source>
        <dbReference type="EMBL" id="SVC76267.1"/>
    </source>
</evidence>
<dbReference type="PANTHER" id="PTHR43428">
    <property type="entry name" value="ARSENATE REDUCTASE"/>
    <property type="match status" value="1"/>
</dbReference>
<dbReference type="InterPro" id="IPR023485">
    <property type="entry name" value="Ptyr_pPase"/>
</dbReference>
<dbReference type="SMART" id="SM00226">
    <property type="entry name" value="LMWPc"/>
    <property type="match status" value="1"/>
</dbReference>
<sequence length="143" mass="16120">MTSDTKKKILILCTGNSCRSQMAEGFAHKAGWQAFSAGIKPEGKVNPLAVEVMAEMCIDISLHTPQSVDEYLSDDFYLIVTVCDSAWKNCPVFKGTCEHQIHYDLEDPANAEGSDKEIIEVYRWVRDKIQVWIDEISGNYLNN</sequence>
<dbReference type="GO" id="GO:0046685">
    <property type="term" value="P:response to arsenic-containing substance"/>
    <property type="evidence" value="ECO:0007669"/>
    <property type="project" value="UniProtKB-KW"/>
</dbReference>
<dbReference type="CDD" id="cd16345">
    <property type="entry name" value="LMWP_ArsC"/>
    <property type="match status" value="1"/>
</dbReference>
<dbReference type="EMBL" id="UINC01109437">
    <property type="protein sequence ID" value="SVC76267.1"/>
    <property type="molecule type" value="Genomic_DNA"/>
</dbReference>
<gene>
    <name evidence="3" type="ORF">METZ01_LOCUS329121</name>
</gene>
<dbReference type="PANTHER" id="PTHR43428:SF1">
    <property type="entry name" value="ARSENATE REDUCTASE"/>
    <property type="match status" value="1"/>
</dbReference>
<evidence type="ECO:0000256" key="1">
    <source>
        <dbReference type="ARBA" id="ARBA00022849"/>
    </source>
</evidence>
<protein>
    <recommendedName>
        <fullName evidence="2">Phosphotyrosine protein phosphatase I domain-containing protein</fullName>
    </recommendedName>
</protein>
<organism evidence="3">
    <name type="scientific">marine metagenome</name>
    <dbReference type="NCBI Taxonomy" id="408172"/>
    <lineage>
        <taxon>unclassified sequences</taxon>
        <taxon>metagenomes</taxon>
        <taxon>ecological metagenomes</taxon>
    </lineage>
</organism>
<feature type="domain" description="Phosphotyrosine protein phosphatase I" evidence="2">
    <location>
        <begin position="7"/>
        <end position="139"/>
    </location>
</feature>
<dbReference type="AlphaFoldDB" id="A0A382PTS2"/>
<proteinExistence type="predicted"/>
<reference evidence="3" key="1">
    <citation type="submission" date="2018-05" db="EMBL/GenBank/DDBJ databases">
        <authorList>
            <person name="Lanie J.A."/>
            <person name="Ng W.-L."/>
            <person name="Kazmierczak K.M."/>
            <person name="Andrzejewski T.M."/>
            <person name="Davidsen T.M."/>
            <person name="Wayne K.J."/>
            <person name="Tettelin H."/>
            <person name="Glass J.I."/>
            <person name="Rusch D."/>
            <person name="Podicherti R."/>
            <person name="Tsui H.-C.T."/>
            <person name="Winkler M.E."/>
        </authorList>
    </citation>
    <scope>NUCLEOTIDE SEQUENCE</scope>
</reference>
<accession>A0A382PTS2</accession>
<dbReference type="Pfam" id="PF01451">
    <property type="entry name" value="LMWPc"/>
    <property type="match status" value="1"/>
</dbReference>
<evidence type="ECO:0000259" key="2">
    <source>
        <dbReference type="SMART" id="SM00226"/>
    </source>
</evidence>
<keyword evidence="1" id="KW-0059">Arsenical resistance</keyword>
<name>A0A382PTS2_9ZZZZ</name>
<dbReference type="Gene3D" id="3.40.50.2300">
    <property type="match status" value="1"/>
</dbReference>
<dbReference type="SUPFAM" id="SSF52788">
    <property type="entry name" value="Phosphotyrosine protein phosphatases I"/>
    <property type="match status" value="1"/>
</dbReference>
<dbReference type="InterPro" id="IPR036196">
    <property type="entry name" value="Ptyr_pPase_sf"/>
</dbReference>